<dbReference type="NCBIfam" id="TIGR00229">
    <property type="entry name" value="sensory_box"/>
    <property type="match status" value="1"/>
</dbReference>
<dbReference type="PROSITE" id="PS50192">
    <property type="entry name" value="T_SNARE"/>
    <property type="match status" value="1"/>
</dbReference>
<dbReference type="PANTHER" id="PTHR32089:SF74">
    <property type="entry name" value="METHYL-ACCEPTING CHEMOTAXIS PROTEIN AER"/>
    <property type="match status" value="1"/>
</dbReference>
<organism evidence="17 18">
    <name type="scientific">Marinomonas fungiae</name>
    <dbReference type="NCBI Taxonomy" id="1137284"/>
    <lineage>
        <taxon>Bacteria</taxon>
        <taxon>Pseudomonadati</taxon>
        <taxon>Pseudomonadota</taxon>
        <taxon>Gammaproteobacteria</taxon>
        <taxon>Oceanospirillales</taxon>
        <taxon>Oceanospirillaceae</taxon>
        <taxon>Marinomonas</taxon>
    </lineage>
</organism>
<dbReference type="InterPro" id="IPR000727">
    <property type="entry name" value="T_SNARE_dom"/>
</dbReference>
<dbReference type="Gene3D" id="1.10.287.950">
    <property type="entry name" value="Methyl-accepting chemotaxis protein"/>
    <property type="match status" value="1"/>
</dbReference>
<dbReference type="PROSITE" id="PS50112">
    <property type="entry name" value="PAS"/>
    <property type="match status" value="1"/>
</dbReference>
<dbReference type="Gene3D" id="3.30.450.20">
    <property type="entry name" value="PAS domain"/>
    <property type="match status" value="1"/>
</dbReference>
<feature type="domain" description="PAS" evidence="15">
    <location>
        <begin position="21"/>
        <end position="50"/>
    </location>
</feature>
<feature type="transmembrane region" description="Helical" evidence="13">
    <location>
        <begin position="170"/>
        <end position="187"/>
    </location>
</feature>
<dbReference type="GO" id="GO:0005886">
    <property type="term" value="C:plasma membrane"/>
    <property type="evidence" value="ECO:0007669"/>
    <property type="project" value="UniProtKB-SubCell"/>
</dbReference>
<dbReference type="PRINTS" id="PR00260">
    <property type="entry name" value="CHEMTRNSDUCR"/>
</dbReference>
<evidence type="ECO:0000259" key="16">
    <source>
        <dbReference type="PROSITE" id="PS50192"/>
    </source>
</evidence>
<gene>
    <name evidence="17" type="ORF">Ga0061065_102439</name>
</gene>
<comment type="similarity">
    <text evidence="10">Belongs to the methyl-accepting chemotaxis (MCP) protein family.</text>
</comment>
<evidence type="ECO:0000256" key="7">
    <source>
        <dbReference type="ARBA" id="ARBA00022989"/>
    </source>
</evidence>
<dbReference type="Pfam" id="PF08447">
    <property type="entry name" value="PAS_3"/>
    <property type="match status" value="1"/>
</dbReference>
<keyword evidence="9 11" id="KW-0807">Transducer</keyword>
<evidence type="ECO:0000256" key="12">
    <source>
        <dbReference type="SAM" id="Coils"/>
    </source>
</evidence>
<keyword evidence="6 13" id="KW-0812">Transmembrane</keyword>
<keyword evidence="8 13" id="KW-0472">Membrane</keyword>
<evidence type="ECO:0000256" key="6">
    <source>
        <dbReference type="ARBA" id="ARBA00022692"/>
    </source>
</evidence>
<evidence type="ECO:0000259" key="14">
    <source>
        <dbReference type="PROSITE" id="PS50111"/>
    </source>
</evidence>
<dbReference type="PROSITE" id="PS50111">
    <property type="entry name" value="CHEMOTAXIS_TRANSDUC_2"/>
    <property type="match status" value="1"/>
</dbReference>
<evidence type="ECO:0000256" key="10">
    <source>
        <dbReference type="ARBA" id="ARBA00029447"/>
    </source>
</evidence>
<feature type="coiled-coil region" evidence="12">
    <location>
        <begin position="256"/>
        <end position="283"/>
    </location>
</feature>
<dbReference type="SUPFAM" id="SSF58104">
    <property type="entry name" value="Methyl-accepting chemotaxis protein (MCP) signaling domain"/>
    <property type="match status" value="1"/>
</dbReference>
<dbReference type="CDD" id="cd11386">
    <property type="entry name" value="MCP_signal"/>
    <property type="match status" value="1"/>
</dbReference>
<evidence type="ECO:0000256" key="4">
    <source>
        <dbReference type="ARBA" id="ARBA00022500"/>
    </source>
</evidence>
<dbReference type="GO" id="GO:0004888">
    <property type="term" value="F:transmembrane signaling receptor activity"/>
    <property type="evidence" value="ECO:0007669"/>
    <property type="project" value="InterPro"/>
</dbReference>
<dbReference type="InterPro" id="IPR004089">
    <property type="entry name" value="MCPsignal_dom"/>
</dbReference>
<dbReference type="InterPro" id="IPR000014">
    <property type="entry name" value="PAS"/>
</dbReference>
<protein>
    <submittedName>
        <fullName evidence="17">Methyl-accepting chemotaxis sensory transducer with Pas/Pac sensor</fullName>
    </submittedName>
</protein>
<accession>A0A0K6IIH1</accession>
<keyword evidence="18" id="KW-1185">Reference proteome</keyword>
<keyword evidence="2" id="KW-1003">Cell membrane</keyword>
<dbReference type="SMART" id="SM00283">
    <property type="entry name" value="MA"/>
    <property type="match status" value="1"/>
</dbReference>
<proteinExistence type="inferred from homology"/>
<keyword evidence="3" id="KW-0488">Methylation</keyword>
<evidence type="ECO:0000256" key="5">
    <source>
        <dbReference type="ARBA" id="ARBA00022519"/>
    </source>
</evidence>
<evidence type="ECO:0000313" key="18">
    <source>
        <dbReference type="Proteomes" id="UP000182769"/>
    </source>
</evidence>
<dbReference type="InterPro" id="IPR013655">
    <property type="entry name" value="PAS_fold_3"/>
</dbReference>
<evidence type="ECO:0000256" key="2">
    <source>
        <dbReference type="ARBA" id="ARBA00022475"/>
    </source>
</evidence>
<feature type="domain" description="Methyl-accepting transducer" evidence="14">
    <location>
        <begin position="244"/>
        <end position="480"/>
    </location>
</feature>
<dbReference type="SUPFAM" id="SSF55785">
    <property type="entry name" value="PYP-like sensor domain (PAS domain)"/>
    <property type="match status" value="1"/>
</dbReference>
<feature type="transmembrane region" description="Helical" evidence="13">
    <location>
        <begin position="147"/>
        <end position="164"/>
    </location>
</feature>
<dbReference type="GO" id="GO:0052131">
    <property type="term" value="P:positive aerotaxis"/>
    <property type="evidence" value="ECO:0007669"/>
    <property type="project" value="UniProtKB-ARBA"/>
</dbReference>
<keyword evidence="7 13" id="KW-1133">Transmembrane helix</keyword>
<keyword evidence="4" id="KW-0145">Chemotaxis</keyword>
<evidence type="ECO:0000259" key="15">
    <source>
        <dbReference type="PROSITE" id="PS50112"/>
    </source>
</evidence>
<evidence type="ECO:0000256" key="9">
    <source>
        <dbReference type="ARBA" id="ARBA00023224"/>
    </source>
</evidence>
<dbReference type="GO" id="GO:0007165">
    <property type="term" value="P:signal transduction"/>
    <property type="evidence" value="ECO:0007669"/>
    <property type="project" value="UniProtKB-KW"/>
</dbReference>
<evidence type="ECO:0000256" key="3">
    <source>
        <dbReference type="ARBA" id="ARBA00022481"/>
    </source>
</evidence>
<dbReference type="RefSeq" id="WP_055462056.1">
    <property type="nucleotide sequence ID" value="NZ_CYHG01000002.1"/>
</dbReference>
<dbReference type="FunFam" id="1.10.287.950:FF:000001">
    <property type="entry name" value="Methyl-accepting chemotaxis sensory transducer"/>
    <property type="match status" value="1"/>
</dbReference>
<dbReference type="InterPro" id="IPR035965">
    <property type="entry name" value="PAS-like_dom_sf"/>
</dbReference>
<dbReference type="AlphaFoldDB" id="A0A0K6IIH1"/>
<dbReference type="Pfam" id="PF00015">
    <property type="entry name" value="MCPsignal"/>
    <property type="match status" value="1"/>
</dbReference>
<dbReference type="CDD" id="cd00130">
    <property type="entry name" value="PAS"/>
    <property type="match status" value="1"/>
</dbReference>
<dbReference type="Proteomes" id="UP000182769">
    <property type="component" value="Unassembled WGS sequence"/>
</dbReference>
<dbReference type="EMBL" id="CYHG01000002">
    <property type="protein sequence ID" value="CUB03097.1"/>
    <property type="molecule type" value="Genomic_DNA"/>
</dbReference>
<reference evidence="18" key="1">
    <citation type="submission" date="2015-08" db="EMBL/GenBank/DDBJ databases">
        <authorList>
            <person name="Varghese N."/>
        </authorList>
    </citation>
    <scope>NUCLEOTIDE SEQUENCE [LARGE SCALE GENOMIC DNA]</scope>
    <source>
        <strain evidence="18">JCM 18476</strain>
    </source>
</reference>
<name>A0A0K6IIH1_9GAMM</name>
<evidence type="ECO:0000313" key="17">
    <source>
        <dbReference type="EMBL" id="CUB03097.1"/>
    </source>
</evidence>
<evidence type="ECO:0000256" key="1">
    <source>
        <dbReference type="ARBA" id="ARBA00004429"/>
    </source>
</evidence>
<comment type="subcellular location">
    <subcellularLocation>
        <location evidence="1">Cell inner membrane</location>
        <topology evidence="1">Multi-pass membrane protein</topology>
    </subcellularLocation>
</comment>
<keyword evidence="12" id="KW-0175">Coiled coil</keyword>
<dbReference type="PANTHER" id="PTHR32089">
    <property type="entry name" value="METHYL-ACCEPTING CHEMOTAXIS PROTEIN MCPB"/>
    <property type="match status" value="1"/>
</dbReference>
<sequence>MRKNLPITTVERVVSKDVRLITTTDLKGKITYCNQAFIDISGFNYDELLGAPHNLVRHPDMPPEAFDIMWSHLKAGKPWMGLVKNRSKNGDYYWVDAYVTPITEKGQVVGYESVRSAPDRAAVARAEKLYKGLRDGRKSFNIPMQTIVPALVIAAWLASLAMYLLNVEYVAAPALLASLLMVGYCSIQQRNMRRSLEKSLGGAFTHPVAAKTYSDHNLDLAKLEVAIKSQNMHIDTILTRIEAESKEVSHKSDYGLKQTQNAVDKIQQQLHETQEVAAAMQEMTTTVSDVSKHVQQTALSSEESKSLAERGNQTIEETTHAISGLADLVEQIGQAVSNLSSQSESIAEVAVMIDQIAEQTNLLALNAAIEAARAGEHGRGFAVVADEVRQLAQRTQGSTQEIHSIIERLRNGAQDAVKVASDGQQSAKVGLHKMSDAQQSLTAIVSSVTSISEMSMQMAAAVEEQAHVSEDINQQLVRISNLANASKEEAEQAMQSMVTLRGVASDMHELVVRFKK</sequence>
<dbReference type="FunFam" id="3.30.450.20:FF:000046">
    <property type="entry name" value="Aerotaxis sensor receptor"/>
    <property type="match status" value="1"/>
</dbReference>
<feature type="domain" description="T-SNARE coiled-coil homology" evidence="16">
    <location>
        <begin position="431"/>
        <end position="493"/>
    </location>
</feature>
<evidence type="ECO:0000256" key="13">
    <source>
        <dbReference type="SAM" id="Phobius"/>
    </source>
</evidence>
<dbReference type="InterPro" id="IPR004090">
    <property type="entry name" value="Chemotax_Me-accpt_rcpt"/>
</dbReference>
<dbReference type="OrthoDB" id="5675566at2"/>
<keyword evidence="5" id="KW-0997">Cell inner membrane</keyword>
<dbReference type="STRING" id="1137284.GCA_001418205_00943"/>
<evidence type="ECO:0000256" key="11">
    <source>
        <dbReference type="PROSITE-ProRule" id="PRU00284"/>
    </source>
</evidence>
<evidence type="ECO:0000256" key="8">
    <source>
        <dbReference type="ARBA" id="ARBA00023136"/>
    </source>
</evidence>